<keyword evidence="2" id="KW-1133">Transmembrane helix</keyword>
<name>A0A229P3Z9_9BACL</name>
<proteinExistence type="predicted"/>
<feature type="region of interest" description="Disordered" evidence="1">
    <location>
        <begin position="44"/>
        <end position="63"/>
    </location>
</feature>
<keyword evidence="4" id="KW-1185">Reference proteome</keyword>
<evidence type="ECO:0000256" key="2">
    <source>
        <dbReference type="SAM" id="Phobius"/>
    </source>
</evidence>
<dbReference type="EMBL" id="NMUQ01000001">
    <property type="protein sequence ID" value="OXM16674.1"/>
    <property type="molecule type" value="Genomic_DNA"/>
</dbReference>
<evidence type="ECO:0000313" key="3">
    <source>
        <dbReference type="EMBL" id="OXM16674.1"/>
    </source>
</evidence>
<reference evidence="3 4" key="1">
    <citation type="submission" date="2017-07" db="EMBL/GenBank/DDBJ databases">
        <title>Paenibacillus herberti R33 genome sequencing and assembly.</title>
        <authorList>
            <person name="Su W."/>
        </authorList>
    </citation>
    <scope>NUCLEOTIDE SEQUENCE [LARGE SCALE GENOMIC DNA]</scope>
    <source>
        <strain evidence="3 4">R33</strain>
    </source>
</reference>
<gene>
    <name evidence="3" type="ORF">CGZ75_08445</name>
</gene>
<dbReference type="Proteomes" id="UP000215145">
    <property type="component" value="Unassembled WGS sequence"/>
</dbReference>
<evidence type="ECO:0000313" key="4">
    <source>
        <dbReference type="Proteomes" id="UP000215145"/>
    </source>
</evidence>
<comment type="caution">
    <text evidence="3">The sequence shown here is derived from an EMBL/GenBank/DDBJ whole genome shotgun (WGS) entry which is preliminary data.</text>
</comment>
<accession>A0A229P3Z9</accession>
<evidence type="ECO:0000256" key="1">
    <source>
        <dbReference type="SAM" id="MobiDB-lite"/>
    </source>
</evidence>
<organism evidence="3 4">
    <name type="scientific">Paenibacillus herberti</name>
    <dbReference type="NCBI Taxonomy" id="1619309"/>
    <lineage>
        <taxon>Bacteria</taxon>
        <taxon>Bacillati</taxon>
        <taxon>Bacillota</taxon>
        <taxon>Bacilli</taxon>
        <taxon>Bacillales</taxon>
        <taxon>Paenibacillaceae</taxon>
        <taxon>Paenibacillus</taxon>
    </lineage>
</organism>
<feature type="transmembrane region" description="Helical" evidence="2">
    <location>
        <begin position="20"/>
        <end position="45"/>
    </location>
</feature>
<dbReference type="AlphaFoldDB" id="A0A229P3Z9"/>
<keyword evidence="2" id="KW-0812">Transmembrane</keyword>
<keyword evidence="2" id="KW-0472">Membrane</keyword>
<sequence length="63" mass="6736">MHELQHEHGGVGFMKPEDRFSAMLAAVAAVLLLAALLSQAGLYAASSRPSFRSERAGEGQPLR</sequence>
<protein>
    <submittedName>
        <fullName evidence="3">Uncharacterized protein</fullName>
    </submittedName>
</protein>